<gene>
    <name evidence="1" type="ORF">IQ247_04400</name>
</gene>
<reference evidence="1" key="1">
    <citation type="submission" date="2020-10" db="EMBL/GenBank/DDBJ databases">
        <authorList>
            <person name="Castelo-Branco R."/>
            <person name="Eusebio N."/>
            <person name="Adriana R."/>
            <person name="Vieira A."/>
            <person name="Brugerolle De Fraissinette N."/>
            <person name="Rezende De Castro R."/>
            <person name="Schneider M.P."/>
            <person name="Vasconcelos V."/>
            <person name="Leao P.N."/>
        </authorList>
    </citation>
    <scope>NUCLEOTIDE SEQUENCE</scope>
    <source>
        <strain evidence="1">LEGE 06105</strain>
    </source>
</reference>
<organism evidence="1 2">
    <name type="scientific">Plectonema cf. radiosum LEGE 06105</name>
    <dbReference type="NCBI Taxonomy" id="945769"/>
    <lineage>
        <taxon>Bacteria</taxon>
        <taxon>Bacillati</taxon>
        <taxon>Cyanobacteriota</taxon>
        <taxon>Cyanophyceae</taxon>
        <taxon>Oscillatoriophycideae</taxon>
        <taxon>Oscillatoriales</taxon>
        <taxon>Microcoleaceae</taxon>
        <taxon>Plectonema</taxon>
    </lineage>
</organism>
<keyword evidence="2" id="KW-1185">Reference proteome</keyword>
<dbReference type="Pfam" id="PF14516">
    <property type="entry name" value="AAA_35"/>
    <property type="match status" value="1"/>
</dbReference>
<evidence type="ECO:0000313" key="1">
    <source>
        <dbReference type="EMBL" id="MBE9211966.1"/>
    </source>
</evidence>
<evidence type="ECO:0000313" key="2">
    <source>
        <dbReference type="Proteomes" id="UP000620559"/>
    </source>
</evidence>
<dbReference type="SUPFAM" id="SSF52540">
    <property type="entry name" value="P-loop containing nucleoside triphosphate hydrolases"/>
    <property type="match status" value="1"/>
</dbReference>
<name>A0A8J7JZ33_9CYAN</name>
<sequence length="111" mass="12885">MLLPNIEQNIVIFLDEIDSILRIRDFATDDFFALIRSCYQKRSFRDEYKRLNFALFGVATPGDLIQDEERTPFNIGTAIQLDGFKLDEIAPCLRFLSCKDDCENEVFITAH</sequence>
<accession>A0A8J7JZ33</accession>
<protein>
    <submittedName>
        <fullName evidence="1">AAA-like domain-containing protein</fullName>
    </submittedName>
</protein>
<comment type="caution">
    <text evidence="1">The sequence shown here is derived from an EMBL/GenBank/DDBJ whole genome shotgun (WGS) entry which is preliminary data.</text>
</comment>
<dbReference type="EMBL" id="JADEWL010000009">
    <property type="protein sequence ID" value="MBE9211966.1"/>
    <property type="molecule type" value="Genomic_DNA"/>
</dbReference>
<dbReference type="AlphaFoldDB" id="A0A8J7JZ33"/>
<proteinExistence type="predicted"/>
<dbReference type="Proteomes" id="UP000620559">
    <property type="component" value="Unassembled WGS sequence"/>
</dbReference>
<dbReference type="InterPro" id="IPR027417">
    <property type="entry name" value="P-loop_NTPase"/>
</dbReference>